<organism evidence="2 3">
    <name type="scientific">Sesamum alatum</name>
    <dbReference type="NCBI Taxonomy" id="300844"/>
    <lineage>
        <taxon>Eukaryota</taxon>
        <taxon>Viridiplantae</taxon>
        <taxon>Streptophyta</taxon>
        <taxon>Embryophyta</taxon>
        <taxon>Tracheophyta</taxon>
        <taxon>Spermatophyta</taxon>
        <taxon>Magnoliopsida</taxon>
        <taxon>eudicotyledons</taxon>
        <taxon>Gunneridae</taxon>
        <taxon>Pentapetalae</taxon>
        <taxon>asterids</taxon>
        <taxon>lamiids</taxon>
        <taxon>Lamiales</taxon>
        <taxon>Pedaliaceae</taxon>
        <taxon>Sesamum</taxon>
    </lineage>
</organism>
<evidence type="ECO:0000313" key="2">
    <source>
        <dbReference type="EMBL" id="KAK4430054.1"/>
    </source>
</evidence>
<reference evidence="2" key="1">
    <citation type="submission" date="2020-06" db="EMBL/GenBank/DDBJ databases">
        <authorList>
            <person name="Li T."/>
            <person name="Hu X."/>
            <person name="Zhang T."/>
            <person name="Song X."/>
            <person name="Zhang H."/>
            <person name="Dai N."/>
            <person name="Sheng W."/>
            <person name="Hou X."/>
            <person name="Wei L."/>
        </authorList>
    </citation>
    <scope>NUCLEOTIDE SEQUENCE</scope>
    <source>
        <strain evidence="2">3651</strain>
        <tissue evidence="2">Leaf</tissue>
    </source>
</reference>
<feature type="region of interest" description="Disordered" evidence="1">
    <location>
        <begin position="1"/>
        <end position="33"/>
    </location>
</feature>
<accession>A0AAE2CQ55</accession>
<proteinExistence type="predicted"/>
<comment type="caution">
    <text evidence="2">The sequence shown here is derived from an EMBL/GenBank/DDBJ whole genome shotgun (WGS) entry which is preliminary data.</text>
</comment>
<dbReference type="PANTHER" id="PTHR35098">
    <property type="entry name" value="EXPRESSED PROTEIN"/>
    <property type="match status" value="1"/>
</dbReference>
<feature type="region of interest" description="Disordered" evidence="1">
    <location>
        <begin position="96"/>
        <end position="167"/>
    </location>
</feature>
<keyword evidence="3" id="KW-1185">Reference proteome</keyword>
<evidence type="ECO:0000313" key="3">
    <source>
        <dbReference type="Proteomes" id="UP001293254"/>
    </source>
</evidence>
<sequence length="235" mass="24413">MDFLSSLAKGESKPSSDQPDNSGHPQKPSNSDLFASAKMVADAAQAQFRNEPEKYDKAKVAGATADLLDAASQYGKLDETKGVGKYVDQAENYLRQYNTTSQSSTTAPVPVPDSTDHKNTTAPVPDSGEQKPITTDAPAPVGDSEDYKTATTTTETTEAAKPSGGAGDYVKMAEGFLNKQSGSGAEGGGAGDYIKMAEGFLNKPSGEGGEKTEASSQSEGGYGDLMKMAGGFLKK</sequence>
<evidence type="ECO:0000256" key="1">
    <source>
        <dbReference type="SAM" id="MobiDB-lite"/>
    </source>
</evidence>
<feature type="compositionally biased region" description="Low complexity" evidence="1">
    <location>
        <begin position="149"/>
        <end position="160"/>
    </location>
</feature>
<dbReference type="AlphaFoldDB" id="A0AAE2CQ55"/>
<name>A0AAE2CQ55_9LAMI</name>
<dbReference type="PANTHER" id="PTHR35098:SF1">
    <property type="entry name" value="NODULIN-RELATED PROTEIN 2"/>
    <property type="match status" value="1"/>
</dbReference>
<protein>
    <submittedName>
        <fullName evidence="2">Nodulin-related protein 1</fullName>
    </submittedName>
</protein>
<reference evidence="2" key="2">
    <citation type="journal article" date="2024" name="Plant">
        <title>Genomic evolution and insights into agronomic trait innovations of Sesamum species.</title>
        <authorList>
            <person name="Miao H."/>
            <person name="Wang L."/>
            <person name="Qu L."/>
            <person name="Liu H."/>
            <person name="Sun Y."/>
            <person name="Le M."/>
            <person name="Wang Q."/>
            <person name="Wei S."/>
            <person name="Zheng Y."/>
            <person name="Lin W."/>
            <person name="Duan Y."/>
            <person name="Cao H."/>
            <person name="Xiong S."/>
            <person name="Wang X."/>
            <person name="Wei L."/>
            <person name="Li C."/>
            <person name="Ma Q."/>
            <person name="Ju M."/>
            <person name="Zhao R."/>
            <person name="Li G."/>
            <person name="Mu C."/>
            <person name="Tian Q."/>
            <person name="Mei H."/>
            <person name="Zhang T."/>
            <person name="Gao T."/>
            <person name="Zhang H."/>
        </authorList>
    </citation>
    <scope>NUCLEOTIDE SEQUENCE</scope>
    <source>
        <strain evidence="2">3651</strain>
    </source>
</reference>
<feature type="compositionally biased region" description="Polar residues" evidence="1">
    <location>
        <begin position="13"/>
        <end position="33"/>
    </location>
</feature>
<dbReference type="GO" id="GO:0009408">
    <property type="term" value="P:response to heat"/>
    <property type="evidence" value="ECO:0007669"/>
    <property type="project" value="InterPro"/>
</dbReference>
<dbReference type="EMBL" id="JACGWO010000004">
    <property type="protein sequence ID" value="KAK4430054.1"/>
    <property type="molecule type" value="Genomic_DNA"/>
</dbReference>
<dbReference type="Proteomes" id="UP001293254">
    <property type="component" value="Unassembled WGS sequence"/>
</dbReference>
<feature type="compositionally biased region" description="Polar residues" evidence="1">
    <location>
        <begin position="96"/>
        <end position="107"/>
    </location>
</feature>
<gene>
    <name evidence="2" type="ORF">Salat_1306100</name>
</gene>
<feature type="region of interest" description="Disordered" evidence="1">
    <location>
        <begin position="199"/>
        <end position="235"/>
    </location>
</feature>
<dbReference type="GO" id="GO:0010115">
    <property type="term" value="P:regulation of abscisic acid biosynthetic process"/>
    <property type="evidence" value="ECO:0007669"/>
    <property type="project" value="InterPro"/>
</dbReference>
<dbReference type="InterPro" id="IPR040294">
    <property type="entry name" value="Nodulin-rel_1/2"/>
</dbReference>